<organism evidence="5 6">
    <name type="scientific">Sphingomonas taxi</name>
    <dbReference type="NCBI Taxonomy" id="1549858"/>
    <lineage>
        <taxon>Bacteria</taxon>
        <taxon>Pseudomonadati</taxon>
        <taxon>Pseudomonadota</taxon>
        <taxon>Alphaproteobacteria</taxon>
        <taxon>Sphingomonadales</taxon>
        <taxon>Sphingomonadaceae</taxon>
        <taxon>Sphingomonas</taxon>
    </lineage>
</organism>
<accession>A0A097ED63</accession>
<dbReference type="eggNOG" id="COG0071">
    <property type="taxonomic scope" value="Bacteria"/>
</dbReference>
<dbReference type="Pfam" id="PF00011">
    <property type="entry name" value="HSP20"/>
    <property type="match status" value="1"/>
</dbReference>
<dbReference type="STRING" id="1549858.MC45_02590"/>
<reference evidence="5 6" key="1">
    <citation type="submission" date="2014-09" db="EMBL/GenBank/DDBJ databases">
        <title>Using Illumina technology Improving SMRT sequencing Genome Assembly by RASTools.</title>
        <authorList>
            <person name="Zhou Y."/>
            <person name="Ma T."/>
            <person name="Liu T."/>
        </authorList>
    </citation>
    <scope>NUCLEOTIDE SEQUENCE [LARGE SCALE GENOMIC DNA]</scope>
    <source>
        <strain evidence="5 6">ATCC 55669</strain>
    </source>
</reference>
<protein>
    <recommendedName>
        <fullName evidence="4">SHSP domain-containing protein</fullName>
    </recommendedName>
</protein>
<dbReference type="CDD" id="cd06470">
    <property type="entry name" value="ACD_IbpA-B_like"/>
    <property type="match status" value="1"/>
</dbReference>
<keyword evidence="6" id="KW-1185">Reference proteome</keyword>
<comment type="similarity">
    <text evidence="2 3">Belongs to the small heat shock protein (HSP20) family.</text>
</comment>
<dbReference type="InterPro" id="IPR002068">
    <property type="entry name" value="A-crystallin/Hsp20_dom"/>
</dbReference>
<dbReference type="RefSeq" id="WP_038659139.1">
    <property type="nucleotide sequence ID" value="NZ_CP009571.1"/>
</dbReference>
<feature type="domain" description="SHSP" evidence="4">
    <location>
        <begin position="29"/>
        <end position="140"/>
    </location>
</feature>
<dbReference type="EMBL" id="CP009571">
    <property type="protein sequence ID" value="AIT05470.1"/>
    <property type="molecule type" value="Genomic_DNA"/>
</dbReference>
<dbReference type="HOGENOM" id="CLU_046737_4_2_5"/>
<dbReference type="PROSITE" id="PS01031">
    <property type="entry name" value="SHSP"/>
    <property type="match status" value="1"/>
</dbReference>
<name>A0A097ED63_9SPHN</name>
<evidence type="ECO:0000256" key="3">
    <source>
        <dbReference type="RuleBase" id="RU003616"/>
    </source>
</evidence>
<proteinExistence type="inferred from homology"/>
<evidence type="ECO:0000259" key="4">
    <source>
        <dbReference type="PROSITE" id="PS01031"/>
    </source>
</evidence>
<dbReference type="Gene3D" id="2.60.40.790">
    <property type="match status" value="1"/>
</dbReference>
<dbReference type="PANTHER" id="PTHR47062">
    <property type="match status" value="1"/>
</dbReference>
<keyword evidence="1" id="KW-0346">Stress response</keyword>
<dbReference type="AlphaFoldDB" id="A0A097ED63"/>
<dbReference type="InterPro" id="IPR008978">
    <property type="entry name" value="HSP20-like_chaperone"/>
</dbReference>
<sequence>MRTNFDFTPYRRSTVGFDRLFDLLETGRSDAADGYPPFDIVREGEDRYRITLAVAGFRPDQIEVVAQQNQLIVTGKRDEESGEARYLHHGIAARPFERRFQLADFIEVDEARCDNGLLSIALKRVVPDALKPRRIAIEGGSSATPARIGEGSSDALRAA</sequence>
<evidence type="ECO:0000313" key="6">
    <source>
        <dbReference type="Proteomes" id="UP000033200"/>
    </source>
</evidence>
<evidence type="ECO:0000256" key="1">
    <source>
        <dbReference type="ARBA" id="ARBA00023016"/>
    </source>
</evidence>
<dbReference type="Proteomes" id="UP000033200">
    <property type="component" value="Chromosome"/>
</dbReference>
<dbReference type="PANTHER" id="PTHR47062:SF1">
    <property type="entry name" value="SMALL HEAT SHOCK PROTEIN IBPA"/>
    <property type="match status" value="1"/>
</dbReference>
<dbReference type="KEGG" id="stax:MC45_02590"/>
<dbReference type="SUPFAM" id="SSF49764">
    <property type="entry name" value="HSP20-like chaperones"/>
    <property type="match status" value="1"/>
</dbReference>
<gene>
    <name evidence="5" type="ORF">MC45_02590</name>
</gene>
<dbReference type="InterPro" id="IPR037913">
    <property type="entry name" value="ACD_IbpA/B"/>
</dbReference>
<evidence type="ECO:0000256" key="2">
    <source>
        <dbReference type="PROSITE-ProRule" id="PRU00285"/>
    </source>
</evidence>
<evidence type="ECO:0000313" key="5">
    <source>
        <dbReference type="EMBL" id="AIT05470.1"/>
    </source>
</evidence>